<dbReference type="OrthoDB" id="6428749at2759"/>
<accession>A0A9P0CU73</accession>
<dbReference type="InterPro" id="IPR052739">
    <property type="entry name" value="FAAH2"/>
</dbReference>
<reference evidence="2" key="1">
    <citation type="submission" date="2022-01" db="EMBL/GenBank/DDBJ databases">
        <authorList>
            <person name="King R."/>
        </authorList>
    </citation>
    <scope>NUCLEOTIDE SEQUENCE</scope>
</reference>
<dbReference type="Proteomes" id="UP001153636">
    <property type="component" value="Chromosome 2"/>
</dbReference>
<evidence type="ECO:0000313" key="3">
    <source>
        <dbReference type="Proteomes" id="UP001153636"/>
    </source>
</evidence>
<dbReference type="InterPro" id="IPR036928">
    <property type="entry name" value="AS_sf"/>
</dbReference>
<organism evidence="2 3">
    <name type="scientific">Psylliodes chrysocephalus</name>
    <dbReference type="NCBI Taxonomy" id="3402493"/>
    <lineage>
        <taxon>Eukaryota</taxon>
        <taxon>Metazoa</taxon>
        <taxon>Ecdysozoa</taxon>
        <taxon>Arthropoda</taxon>
        <taxon>Hexapoda</taxon>
        <taxon>Insecta</taxon>
        <taxon>Pterygota</taxon>
        <taxon>Neoptera</taxon>
        <taxon>Endopterygota</taxon>
        <taxon>Coleoptera</taxon>
        <taxon>Polyphaga</taxon>
        <taxon>Cucujiformia</taxon>
        <taxon>Chrysomeloidea</taxon>
        <taxon>Chrysomelidae</taxon>
        <taxon>Galerucinae</taxon>
        <taxon>Alticini</taxon>
        <taxon>Psylliodes</taxon>
    </lineage>
</organism>
<gene>
    <name evidence="2" type="ORF">PSYICH_LOCUS7365</name>
</gene>
<sequence>MSTVENLNKEIKISQKQKRKVFCDYVKGALLKTFLLVRYYLDLLIDYIFGYFNDYKRVPIKKCTNPIILQSATALARKIKKRELTSEEVVQAYIDRIKEVNPILNALVDSRYEAALEEARKIDKDIAIGNIQEVDFQEKPFLGVPFTTKESSAVEGMSFTFGIIKRKGRKALFDADYVDLIKKAGAICLGTTFRTGNEDQTIVVMGILARYSVDIIPVLRTLVDINIDKLRLDEFVNVKNLKILYTSNPDDISISPSRQEMIETFSRTGQETGSTMLNTGPMTRFAEDLLPVLKVLVGENGITFRTGQEAGSTMVNTGPMTRFAEDLLPVLKVLVGENGKKLKLNDSIKVQNIKITYILNPKDSTVSPFRDSLKDCVLRAVNHFKEISNTPPEEVEFEGTKYAGKLWKYWMSQESGVNFMKDITDRTGEASPLIDTIKHFTVGGDYTTSTIYNFINKMLPMPDASWAESETEKLKQQLLEKLGDNGVLLYPSAPFPASYHHASYLRPWNFHFFVIWNVLKFPVTQVPMGLSKDGLPVGIQVVAAPYQDHLCIAVAKELEKAFGGYVPPFETE</sequence>
<dbReference type="AlphaFoldDB" id="A0A9P0CU73"/>
<dbReference type="PANTHER" id="PTHR43372">
    <property type="entry name" value="FATTY-ACID AMIDE HYDROLASE"/>
    <property type="match status" value="1"/>
</dbReference>
<dbReference type="SUPFAM" id="SSF75304">
    <property type="entry name" value="Amidase signature (AS) enzymes"/>
    <property type="match status" value="2"/>
</dbReference>
<evidence type="ECO:0000259" key="1">
    <source>
        <dbReference type="Pfam" id="PF01425"/>
    </source>
</evidence>
<dbReference type="EMBL" id="OV651814">
    <property type="protein sequence ID" value="CAH1106613.1"/>
    <property type="molecule type" value="Genomic_DNA"/>
</dbReference>
<evidence type="ECO:0000313" key="2">
    <source>
        <dbReference type="EMBL" id="CAH1106613.1"/>
    </source>
</evidence>
<feature type="domain" description="Amidase" evidence="1">
    <location>
        <begin position="88"/>
        <end position="192"/>
    </location>
</feature>
<feature type="domain" description="Amidase" evidence="1">
    <location>
        <begin position="309"/>
        <end position="551"/>
    </location>
</feature>
<dbReference type="GO" id="GO:0012505">
    <property type="term" value="C:endomembrane system"/>
    <property type="evidence" value="ECO:0007669"/>
    <property type="project" value="TreeGrafter"/>
</dbReference>
<keyword evidence="3" id="KW-1185">Reference proteome</keyword>
<name>A0A9P0CU73_9CUCU</name>
<dbReference type="InterPro" id="IPR023631">
    <property type="entry name" value="Amidase_dom"/>
</dbReference>
<protein>
    <recommendedName>
        <fullName evidence="1">Amidase domain-containing protein</fullName>
    </recommendedName>
</protein>
<dbReference type="Gene3D" id="3.90.1300.10">
    <property type="entry name" value="Amidase signature (AS) domain"/>
    <property type="match status" value="2"/>
</dbReference>
<proteinExistence type="predicted"/>
<dbReference type="Pfam" id="PF01425">
    <property type="entry name" value="Amidase"/>
    <property type="match status" value="2"/>
</dbReference>
<dbReference type="PANTHER" id="PTHR43372:SF1">
    <property type="entry name" value="LD38433P"/>
    <property type="match status" value="1"/>
</dbReference>